<dbReference type="NCBIfam" id="NF004396">
    <property type="entry name" value="PRK05753.1"/>
    <property type="match status" value="1"/>
</dbReference>
<dbReference type="RefSeq" id="WP_183997409.1">
    <property type="nucleotide sequence ID" value="NZ_BMHW01000013.1"/>
</dbReference>
<protein>
    <submittedName>
        <fullName evidence="3">Regulator of nucleoside diphosphate kinase</fullName>
    </submittedName>
</protein>
<dbReference type="Proteomes" id="UP000547879">
    <property type="component" value="Unassembled WGS sequence"/>
</dbReference>
<dbReference type="GO" id="GO:0070063">
    <property type="term" value="F:RNA polymerase binding"/>
    <property type="evidence" value="ECO:0007669"/>
    <property type="project" value="InterPro"/>
</dbReference>
<dbReference type="Pfam" id="PF01272">
    <property type="entry name" value="GreA_GreB"/>
    <property type="match status" value="1"/>
</dbReference>
<feature type="domain" description="Regulator of nucleoside diphosphate kinase N-terminal" evidence="2">
    <location>
        <begin position="11"/>
        <end position="51"/>
    </location>
</feature>
<dbReference type="InterPro" id="IPR023459">
    <property type="entry name" value="Tscrpt_elong_fac_GreA/B_fam"/>
</dbReference>
<proteinExistence type="predicted"/>
<reference evidence="3 4" key="1">
    <citation type="submission" date="2020-08" db="EMBL/GenBank/DDBJ databases">
        <title>Genomic Encyclopedia of Type Strains, Phase IV (KMG-IV): sequencing the most valuable type-strain genomes for metagenomic binning, comparative biology and taxonomic classification.</title>
        <authorList>
            <person name="Goeker M."/>
        </authorList>
    </citation>
    <scope>NUCLEOTIDE SEQUENCE [LARGE SCALE GENOMIC DNA]</scope>
    <source>
        <strain evidence="3 4">DSM 100734</strain>
    </source>
</reference>
<dbReference type="SUPFAM" id="SSF54534">
    <property type="entry name" value="FKBP-like"/>
    <property type="match status" value="1"/>
</dbReference>
<keyword evidence="4" id="KW-1185">Reference proteome</keyword>
<sequence length="133" mass="14106">MNSETISAGKPNIIVRGSDYGRLTALAQASMDKDLALGEELMGELERAAVVVDDAAALQTVQMGSTVTYTTETGHMRTVTLVYPGEANIETSRISIMTPIGVALLGLSENQSINWIARDGLVHSLTITKVVAT</sequence>
<dbReference type="PANTHER" id="PTHR30437:SF5">
    <property type="entry name" value="REGULATOR OF NUCLEOSIDE DIPHOSPHATE KINASE"/>
    <property type="match status" value="1"/>
</dbReference>
<dbReference type="InterPro" id="IPR029462">
    <property type="entry name" value="Rnk_N"/>
</dbReference>
<feature type="domain" description="Transcription elongation factor GreA/GreB C-terminal" evidence="1">
    <location>
        <begin position="59"/>
        <end position="130"/>
    </location>
</feature>
<name>A0A7X0D2S8_9HYPH</name>
<keyword evidence="3" id="KW-0808">Transferase</keyword>
<evidence type="ECO:0000313" key="3">
    <source>
        <dbReference type="EMBL" id="MBB6165822.1"/>
    </source>
</evidence>
<evidence type="ECO:0000259" key="2">
    <source>
        <dbReference type="Pfam" id="PF14760"/>
    </source>
</evidence>
<dbReference type="InterPro" id="IPR001437">
    <property type="entry name" value="Tscrpt_elong_fac_GreA/B_C"/>
</dbReference>
<dbReference type="GO" id="GO:0016301">
    <property type="term" value="F:kinase activity"/>
    <property type="evidence" value="ECO:0007669"/>
    <property type="project" value="UniProtKB-KW"/>
</dbReference>
<dbReference type="EMBL" id="JACHEG010000011">
    <property type="protein sequence ID" value="MBB6165822.1"/>
    <property type="molecule type" value="Genomic_DNA"/>
</dbReference>
<dbReference type="GO" id="GO:0032784">
    <property type="term" value="P:regulation of DNA-templated transcription elongation"/>
    <property type="evidence" value="ECO:0007669"/>
    <property type="project" value="InterPro"/>
</dbReference>
<evidence type="ECO:0000313" key="4">
    <source>
        <dbReference type="Proteomes" id="UP000547879"/>
    </source>
</evidence>
<dbReference type="GO" id="GO:0003677">
    <property type="term" value="F:DNA binding"/>
    <property type="evidence" value="ECO:0007669"/>
    <property type="project" value="InterPro"/>
</dbReference>
<dbReference type="Gene3D" id="1.10.286.20">
    <property type="match status" value="1"/>
</dbReference>
<evidence type="ECO:0000259" key="1">
    <source>
        <dbReference type="Pfam" id="PF01272"/>
    </source>
</evidence>
<dbReference type="Gene3D" id="3.10.50.30">
    <property type="entry name" value="Transcription elongation factor, GreA/GreB, C-terminal domain"/>
    <property type="match status" value="1"/>
</dbReference>
<keyword evidence="3" id="KW-0418">Kinase</keyword>
<dbReference type="InterPro" id="IPR036953">
    <property type="entry name" value="GreA/GreB_C_sf"/>
</dbReference>
<gene>
    <name evidence="3" type="ORF">HNQ72_005670</name>
</gene>
<organism evidence="3 4">
    <name type="scientific">Rhizobium wenxiniae</name>
    <dbReference type="NCBI Taxonomy" id="1737357"/>
    <lineage>
        <taxon>Bacteria</taxon>
        <taxon>Pseudomonadati</taxon>
        <taxon>Pseudomonadota</taxon>
        <taxon>Alphaproteobacteria</taxon>
        <taxon>Hyphomicrobiales</taxon>
        <taxon>Rhizobiaceae</taxon>
        <taxon>Rhizobium/Agrobacterium group</taxon>
        <taxon>Rhizobium</taxon>
    </lineage>
</organism>
<dbReference type="GO" id="GO:0006354">
    <property type="term" value="P:DNA-templated transcription elongation"/>
    <property type="evidence" value="ECO:0007669"/>
    <property type="project" value="TreeGrafter"/>
</dbReference>
<dbReference type="AlphaFoldDB" id="A0A7X0D2S8"/>
<dbReference type="Pfam" id="PF14760">
    <property type="entry name" value="Rnk_N"/>
    <property type="match status" value="1"/>
</dbReference>
<dbReference type="PANTHER" id="PTHR30437">
    <property type="entry name" value="TRANSCRIPTION ELONGATION FACTOR GREA"/>
    <property type="match status" value="1"/>
</dbReference>
<comment type="caution">
    <text evidence="3">The sequence shown here is derived from an EMBL/GenBank/DDBJ whole genome shotgun (WGS) entry which is preliminary data.</text>
</comment>
<accession>A0A7X0D2S8</accession>